<proteinExistence type="predicted"/>
<evidence type="ECO:0000313" key="3">
    <source>
        <dbReference type="EMBL" id="QZA77164.1"/>
    </source>
</evidence>
<dbReference type="Proteomes" id="UP000825679">
    <property type="component" value="Chromosome"/>
</dbReference>
<feature type="compositionally biased region" description="Polar residues" evidence="1">
    <location>
        <begin position="41"/>
        <end position="52"/>
    </location>
</feature>
<feature type="region of interest" description="Disordered" evidence="1">
    <location>
        <begin position="35"/>
        <end position="86"/>
    </location>
</feature>
<protein>
    <submittedName>
        <fullName evidence="3">Uncharacterized protein</fullName>
    </submittedName>
</protein>
<feature type="chain" id="PRO_5045344840" evidence="2">
    <location>
        <begin position="18"/>
        <end position="86"/>
    </location>
</feature>
<evidence type="ECO:0000256" key="2">
    <source>
        <dbReference type="SAM" id="SignalP"/>
    </source>
</evidence>
<dbReference type="RefSeq" id="WP_221005547.1">
    <property type="nucleotide sequence ID" value="NZ_CP081150.1"/>
</dbReference>
<name>A0ABX8Z8D7_9NEIS</name>
<dbReference type="EMBL" id="CP081150">
    <property type="protein sequence ID" value="QZA77164.1"/>
    <property type="molecule type" value="Genomic_DNA"/>
</dbReference>
<sequence length="86" mass="9796">MRFKILFCSLIAVSAQASEWGRFFYSEQERREGIIKPANNGEATQKSSSSQRFDGELHTPRGKVHWVNGERAPPPTGKKPGDIWYE</sequence>
<feature type="signal peptide" evidence="2">
    <location>
        <begin position="1"/>
        <end position="17"/>
    </location>
</feature>
<keyword evidence="4" id="KW-1185">Reference proteome</keyword>
<keyword evidence="2" id="KW-0732">Signal</keyword>
<evidence type="ECO:0000256" key="1">
    <source>
        <dbReference type="SAM" id="MobiDB-lite"/>
    </source>
</evidence>
<accession>A0ABX8Z8D7</accession>
<gene>
    <name evidence="3" type="ORF">K4H28_12830</name>
</gene>
<organism evidence="3 4">
    <name type="scientific">Deefgea tanakiae</name>
    <dbReference type="NCBI Taxonomy" id="2865840"/>
    <lineage>
        <taxon>Bacteria</taxon>
        <taxon>Pseudomonadati</taxon>
        <taxon>Pseudomonadota</taxon>
        <taxon>Betaproteobacteria</taxon>
        <taxon>Neisseriales</taxon>
        <taxon>Chitinibacteraceae</taxon>
        <taxon>Deefgea</taxon>
    </lineage>
</organism>
<evidence type="ECO:0000313" key="4">
    <source>
        <dbReference type="Proteomes" id="UP000825679"/>
    </source>
</evidence>
<reference evidence="3 4" key="1">
    <citation type="submission" date="2021-08" db="EMBL/GenBank/DDBJ databases">
        <title>complete genome sequencing of Deefgea sp. D25.</title>
        <authorList>
            <person name="Bae J.-W."/>
            <person name="Gim D.-H."/>
        </authorList>
    </citation>
    <scope>NUCLEOTIDE SEQUENCE [LARGE SCALE GENOMIC DNA]</scope>
    <source>
        <strain evidence="3 4">D25</strain>
    </source>
</reference>